<gene>
    <name evidence="3" type="ORF">AABB29_20505</name>
</gene>
<dbReference type="InterPro" id="IPR000587">
    <property type="entry name" value="Creatinase_N"/>
</dbReference>
<evidence type="ECO:0000313" key="3">
    <source>
        <dbReference type="EMBL" id="XFO63026.1"/>
    </source>
</evidence>
<dbReference type="Pfam" id="PF01321">
    <property type="entry name" value="Creatinase_N"/>
    <property type="match status" value="1"/>
</dbReference>
<sequence>MAAFPQSYQFQDGPSQLAFPPEEYTARLTGLRQIMYDHDLAVVILTTAQNIAYYTGLICRPFGRAYALVVTQHDCTTIAPAGEAGRPSRQAHGDVQSYPDWERNSFHRALRSVAGIGRVVGYEADQMPVAQAQAMRHHLHPTGLIDISADTARQRAVLSDAERSLIRAGAAVADHAVAAMRAAIKPGVREIDVTMAGAATMASKFAETFPHAADERGALHCQSGPHTDAVCHPATPRALEKGDLLTLVAHPLIHGYGAPLARTCSLGQLAHQTHWELQSAARDHALSLIAPGQSCAEIARQMAAFYAERDALQYCTMAFGQALGAMTHVQGGATVLDLRPDNETLLMPGMGLSLGPILSVPADQPGGGGYREVDVVFVTDDGAETVAETPVGPADNVISV</sequence>
<accession>A0ABZ3IEQ6</accession>
<dbReference type="InterPro" id="IPR029149">
    <property type="entry name" value="Creatin/AminoP/Spt16_N"/>
</dbReference>
<dbReference type="SUPFAM" id="SSF55920">
    <property type="entry name" value="Creatinase/aminopeptidase"/>
    <property type="match status" value="1"/>
</dbReference>
<organism evidence="3 4">
    <name type="scientific">Yoonia phaeophyticola</name>
    <dbReference type="NCBI Taxonomy" id="3137369"/>
    <lineage>
        <taxon>Bacteria</taxon>
        <taxon>Pseudomonadati</taxon>
        <taxon>Pseudomonadota</taxon>
        <taxon>Alphaproteobacteria</taxon>
        <taxon>Rhodobacterales</taxon>
        <taxon>Paracoccaceae</taxon>
        <taxon>Yoonia</taxon>
    </lineage>
</organism>
<evidence type="ECO:0000313" key="4">
    <source>
        <dbReference type="Proteomes" id="UP001440612"/>
    </source>
</evidence>
<dbReference type="Gene3D" id="3.40.350.10">
    <property type="entry name" value="Creatinase/prolidase N-terminal domain"/>
    <property type="match status" value="1"/>
</dbReference>
<dbReference type="InterPro" id="IPR050659">
    <property type="entry name" value="Peptidase_M24B"/>
</dbReference>
<dbReference type="PANTHER" id="PTHR46112:SF2">
    <property type="entry name" value="XAA-PRO AMINOPEPTIDASE P-RELATED"/>
    <property type="match status" value="1"/>
</dbReference>
<dbReference type="EMBL" id="CP150951">
    <property type="protein sequence ID" value="XFO63026.1"/>
    <property type="molecule type" value="Genomic_DNA"/>
</dbReference>
<dbReference type="Proteomes" id="UP001440612">
    <property type="component" value="Chromosome"/>
</dbReference>
<dbReference type="Pfam" id="PF00557">
    <property type="entry name" value="Peptidase_M24"/>
    <property type="match status" value="1"/>
</dbReference>
<keyword evidence="3" id="KW-0378">Hydrolase</keyword>
<dbReference type="EC" id="3.4.-.-" evidence="3"/>
<name>A0ABZ3IEQ6_9RHOB</name>
<evidence type="ECO:0000259" key="2">
    <source>
        <dbReference type="Pfam" id="PF01321"/>
    </source>
</evidence>
<keyword evidence="3" id="KW-0645">Protease</keyword>
<feature type="domain" description="Peptidase M24" evidence="1">
    <location>
        <begin position="165"/>
        <end position="380"/>
    </location>
</feature>
<keyword evidence="3" id="KW-0031">Aminopeptidase</keyword>
<feature type="domain" description="Creatinase N-terminal" evidence="2">
    <location>
        <begin position="27"/>
        <end position="157"/>
    </location>
</feature>
<dbReference type="SUPFAM" id="SSF53092">
    <property type="entry name" value="Creatinase/prolidase N-terminal domain"/>
    <property type="match status" value="1"/>
</dbReference>
<protein>
    <submittedName>
        <fullName evidence="3">Aminopeptidase P family protein</fullName>
        <ecNumber evidence="3">3.4.-.-</ecNumber>
    </submittedName>
</protein>
<proteinExistence type="predicted"/>
<dbReference type="Gene3D" id="3.90.230.10">
    <property type="entry name" value="Creatinase/methionine aminopeptidase superfamily"/>
    <property type="match status" value="1"/>
</dbReference>
<keyword evidence="4" id="KW-1185">Reference proteome</keyword>
<dbReference type="GO" id="GO:0004177">
    <property type="term" value="F:aminopeptidase activity"/>
    <property type="evidence" value="ECO:0007669"/>
    <property type="project" value="UniProtKB-KW"/>
</dbReference>
<dbReference type="InterPro" id="IPR000994">
    <property type="entry name" value="Pept_M24"/>
</dbReference>
<reference evidence="4" key="1">
    <citation type="submission" date="2024-04" db="EMBL/GenBank/DDBJ databases">
        <title>Phylogenomic analyses of a clade within the roseobacter group suggest taxonomic reassignments of species of the genera Aestuariivita, Citreicella, Loktanella, Nautella, Pelagibaca, Ruegeria, Thalassobius, Thiobacimonas and Tropicibacter, and the proposal o.</title>
        <authorList>
            <person name="Jeon C.O."/>
        </authorList>
    </citation>
    <scope>NUCLEOTIDE SEQUENCE [LARGE SCALE GENOMIC DNA]</scope>
    <source>
        <strain evidence="4">BS5-3</strain>
    </source>
</reference>
<dbReference type="InterPro" id="IPR036005">
    <property type="entry name" value="Creatinase/aminopeptidase-like"/>
</dbReference>
<dbReference type="RefSeq" id="WP_373636742.1">
    <property type="nucleotide sequence ID" value="NZ_CP150951.2"/>
</dbReference>
<evidence type="ECO:0000259" key="1">
    <source>
        <dbReference type="Pfam" id="PF00557"/>
    </source>
</evidence>
<dbReference type="PANTHER" id="PTHR46112">
    <property type="entry name" value="AMINOPEPTIDASE"/>
    <property type="match status" value="1"/>
</dbReference>